<dbReference type="InterPro" id="IPR011659">
    <property type="entry name" value="WD40"/>
</dbReference>
<organism evidence="2 3">
    <name type="scientific">Hyphococcus flavus</name>
    <dbReference type="NCBI Taxonomy" id="1866326"/>
    <lineage>
        <taxon>Bacteria</taxon>
        <taxon>Pseudomonadati</taxon>
        <taxon>Pseudomonadota</taxon>
        <taxon>Alphaproteobacteria</taxon>
        <taxon>Parvularculales</taxon>
        <taxon>Parvularculaceae</taxon>
        <taxon>Hyphococcus</taxon>
    </lineage>
</organism>
<dbReference type="KEGG" id="hfl:PUV54_12395"/>
<dbReference type="InterPro" id="IPR011042">
    <property type="entry name" value="6-blade_b-propeller_TolB-like"/>
</dbReference>
<sequence>MISPYYAIGIIGLLTTSCAQVQTITYETSTDPGGCLIEHVAVDPDRQQFHFDGLSPDGAKLAIGWNRNGEESGLYLLDLITGARTEIPNLNNGAVFSPDGNRLLNIAPTENGRTDIVEYDLATGEMTTIAPHDDWEWLASYSSDGERILFNSYRTGASDIYTYRKSDGQLKRWTDFDGYEAHGQFSPDDSKILFNRQDEGEDYNIYVIDANTGDISQLTDEATEEGYASWSPEGDTIVFASDRSQASGEPDLYLMSANGENVRRITDHPAKDEYPFFSPDGKYIYFNSYRSEPKGIYRIELDGDLNCVKSVVQ</sequence>
<dbReference type="Proteomes" id="UP001214043">
    <property type="component" value="Chromosome"/>
</dbReference>
<dbReference type="Pfam" id="PF07676">
    <property type="entry name" value="PD40"/>
    <property type="match status" value="4"/>
</dbReference>
<dbReference type="PANTHER" id="PTHR36842:SF1">
    <property type="entry name" value="PROTEIN TOLB"/>
    <property type="match status" value="1"/>
</dbReference>
<dbReference type="RefSeq" id="WP_274492571.1">
    <property type="nucleotide sequence ID" value="NZ_CP118166.1"/>
</dbReference>
<evidence type="ECO:0008006" key="4">
    <source>
        <dbReference type="Google" id="ProtNLM"/>
    </source>
</evidence>
<accession>A0AAE9ZDP6</accession>
<evidence type="ECO:0000256" key="1">
    <source>
        <dbReference type="ARBA" id="ARBA00009820"/>
    </source>
</evidence>
<reference evidence="2" key="1">
    <citation type="submission" date="2023-02" db="EMBL/GenBank/DDBJ databases">
        <title>Genome sequence of Hyphococcus flavus.</title>
        <authorList>
            <person name="Rong J.-C."/>
            <person name="Zhao Q."/>
            <person name="Yi M."/>
            <person name="Wu J.-Y."/>
        </authorList>
    </citation>
    <scope>NUCLEOTIDE SEQUENCE</scope>
    <source>
        <strain evidence="2">MCCC 1K03223</strain>
    </source>
</reference>
<dbReference type="SUPFAM" id="SSF69304">
    <property type="entry name" value="Tricorn protease N-terminal domain"/>
    <property type="match status" value="1"/>
</dbReference>
<proteinExistence type="inferred from homology"/>
<evidence type="ECO:0000313" key="3">
    <source>
        <dbReference type="Proteomes" id="UP001214043"/>
    </source>
</evidence>
<gene>
    <name evidence="2" type="ORF">PUV54_12395</name>
</gene>
<dbReference type="Gene3D" id="2.120.10.30">
    <property type="entry name" value="TolB, C-terminal domain"/>
    <property type="match status" value="2"/>
</dbReference>
<name>A0AAE9ZDP6_9PROT</name>
<protein>
    <recommendedName>
        <fullName evidence="4">DUF5050 domain-containing protein</fullName>
    </recommendedName>
</protein>
<dbReference type="AlphaFoldDB" id="A0AAE9ZDP6"/>
<keyword evidence="3" id="KW-1185">Reference proteome</keyword>
<dbReference type="EMBL" id="CP118166">
    <property type="protein sequence ID" value="WDI30753.1"/>
    <property type="molecule type" value="Genomic_DNA"/>
</dbReference>
<evidence type="ECO:0000313" key="2">
    <source>
        <dbReference type="EMBL" id="WDI30753.1"/>
    </source>
</evidence>
<dbReference type="PANTHER" id="PTHR36842">
    <property type="entry name" value="PROTEIN TOLB HOMOLOG"/>
    <property type="match status" value="1"/>
</dbReference>
<comment type="similarity">
    <text evidence="1">Belongs to the TolB family.</text>
</comment>